<gene>
    <name evidence="1" type="ORF">BDN71DRAFT_1436402</name>
</gene>
<proteinExistence type="predicted"/>
<accession>A0A9P5ZIK1</accession>
<protein>
    <submittedName>
        <fullName evidence="1">Uncharacterized protein</fullName>
    </submittedName>
</protein>
<dbReference type="EMBL" id="MU154734">
    <property type="protein sequence ID" value="KAF9488057.1"/>
    <property type="molecule type" value="Genomic_DNA"/>
</dbReference>
<dbReference type="AlphaFoldDB" id="A0A9P5ZIK1"/>
<name>A0A9P5ZIK1_PLEER</name>
<evidence type="ECO:0000313" key="2">
    <source>
        <dbReference type="Proteomes" id="UP000807025"/>
    </source>
</evidence>
<sequence length="721" mass="80441">MNYETYSCPSSTQKYSSEYFSTLTFAQATNLDYPSILPPDSIPSWVWHADVPGSALANLILSSDVVPHLADLQPILKKMLEAFSLGSRSVILKLIANGEEKHVHYHFAKINLFRLINNNEMAVNSARRLVQELSTSLPAASLVHFQQQRVSAPIHGFFGSAFPLWKLGCLLDENWLEEDVLNAIAEITYFREAAWSPVPTRIPSILYLPTSFFNDTNQLFTGHLYSSELLNLWCRLEQTAISAIGFIVWHADHFAVYYTAGAGQLYHGDSLSPPPHMELLEMLKWVFDGLWSEFEAPGEIIQGTVERQGSGNGGGGSCGMAAHNFIESSIDPTVPRWQGQYSANFQMRMLLDPIIYHEIATMSTKPLLQNWWFPCMELVGYQEVSGFTGYQDFNMYAPTPSHPIYTFLAREHPTLSIFMPSLPLVDGLDTAQISHGTAMSPLLLPFIQKMQVKPKCSPSLEIITDFVITPSFCGVKRELSVETISPKSSRQRNVKAHFRSPSVTIISPPKLPKKQIQSKQELEDIKLSALAWKQEIDLASQNVSVALGVIRTGVTFDSLEDAQQAILQAEASLGHIWRVGQSKQDTSGKKRKVTLHCRRYQLPGQNHSLNIDPSDHQTGNSIRTNCSAHVNVNCVGKTSVWHITTVDLRHNHDHEIPEGGHICRPATKDQELITQLAVSPVRYNCSQVMNICNTQFTGSTLEPCQISLLITAARKQAKVDG</sequence>
<dbReference type="OrthoDB" id="2402896at2759"/>
<keyword evidence="2" id="KW-1185">Reference proteome</keyword>
<comment type="caution">
    <text evidence="1">The sequence shown here is derived from an EMBL/GenBank/DDBJ whole genome shotgun (WGS) entry which is preliminary data.</text>
</comment>
<organism evidence="1 2">
    <name type="scientific">Pleurotus eryngii</name>
    <name type="common">Boletus of the steppes</name>
    <dbReference type="NCBI Taxonomy" id="5323"/>
    <lineage>
        <taxon>Eukaryota</taxon>
        <taxon>Fungi</taxon>
        <taxon>Dikarya</taxon>
        <taxon>Basidiomycota</taxon>
        <taxon>Agaricomycotina</taxon>
        <taxon>Agaricomycetes</taxon>
        <taxon>Agaricomycetidae</taxon>
        <taxon>Agaricales</taxon>
        <taxon>Pleurotineae</taxon>
        <taxon>Pleurotaceae</taxon>
        <taxon>Pleurotus</taxon>
    </lineage>
</organism>
<evidence type="ECO:0000313" key="1">
    <source>
        <dbReference type="EMBL" id="KAF9488057.1"/>
    </source>
</evidence>
<dbReference type="Proteomes" id="UP000807025">
    <property type="component" value="Unassembled WGS sequence"/>
</dbReference>
<reference evidence="1" key="1">
    <citation type="submission" date="2020-11" db="EMBL/GenBank/DDBJ databases">
        <authorList>
            <consortium name="DOE Joint Genome Institute"/>
            <person name="Ahrendt S."/>
            <person name="Riley R."/>
            <person name="Andreopoulos W."/>
            <person name="Labutti K."/>
            <person name="Pangilinan J."/>
            <person name="Ruiz-Duenas F.J."/>
            <person name="Barrasa J.M."/>
            <person name="Sanchez-Garcia M."/>
            <person name="Camarero S."/>
            <person name="Miyauchi S."/>
            <person name="Serrano A."/>
            <person name="Linde D."/>
            <person name="Babiker R."/>
            <person name="Drula E."/>
            <person name="Ayuso-Fernandez I."/>
            <person name="Pacheco R."/>
            <person name="Padilla G."/>
            <person name="Ferreira P."/>
            <person name="Barriuso J."/>
            <person name="Kellner H."/>
            <person name="Castanera R."/>
            <person name="Alfaro M."/>
            <person name="Ramirez L."/>
            <person name="Pisabarro A.G."/>
            <person name="Kuo A."/>
            <person name="Tritt A."/>
            <person name="Lipzen A."/>
            <person name="He G."/>
            <person name="Yan M."/>
            <person name="Ng V."/>
            <person name="Cullen D."/>
            <person name="Martin F."/>
            <person name="Rosso M.-N."/>
            <person name="Henrissat B."/>
            <person name="Hibbett D."/>
            <person name="Martinez A.T."/>
            <person name="Grigoriev I.V."/>
        </authorList>
    </citation>
    <scope>NUCLEOTIDE SEQUENCE</scope>
    <source>
        <strain evidence="1">ATCC 90797</strain>
    </source>
</reference>